<keyword evidence="17" id="KW-0649">Protein kinase inhibitor</keyword>
<comment type="catalytic activity">
    <reaction evidence="7">
        <text>(9Z,12Z)-octadecadienoyl-CoA + 2 NADPH + 2 H(+) = (9Z,12Z)-octadecadien-1-ol + 2 NADP(+) + CoA</text>
        <dbReference type="Rhea" id="RHEA:36363"/>
        <dbReference type="ChEBI" id="CHEBI:15378"/>
        <dbReference type="ChEBI" id="CHEBI:57287"/>
        <dbReference type="ChEBI" id="CHEBI:57383"/>
        <dbReference type="ChEBI" id="CHEBI:57783"/>
        <dbReference type="ChEBI" id="CHEBI:58349"/>
        <dbReference type="ChEBI" id="CHEBI:73534"/>
    </reaction>
    <physiologicalReaction direction="left-to-right" evidence="7">
        <dbReference type="Rhea" id="RHEA:36364"/>
    </physiologicalReaction>
</comment>
<evidence type="ECO:0000256" key="9">
    <source>
        <dbReference type="ARBA" id="ARBA00047991"/>
    </source>
</evidence>
<comment type="catalytic activity">
    <reaction evidence="12">
        <text>18-methylnonadecanoyl-CoA + 2 NADPH + 2 H(+) = 18-methylnonadecan-1-ol + 2 NADP(+) + CoA</text>
        <dbReference type="Rhea" id="RHEA:81767"/>
        <dbReference type="ChEBI" id="CHEBI:15378"/>
        <dbReference type="ChEBI" id="CHEBI:57287"/>
        <dbReference type="ChEBI" id="CHEBI:57783"/>
        <dbReference type="ChEBI" id="CHEBI:58349"/>
        <dbReference type="ChEBI" id="CHEBI:84914"/>
        <dbReference type="ChEBI" id="CHEBI:231999"/>
    </reaction>
    <physiologicalReaction direction="left-to-right" evidence="12">
        <dbReference type="Rhea" id="RHEA:81768"/>
    </physiologicalReaction>
</comment>
<name>A0ABQ9V3L0_SAGOE</name>
<feature type="domain" description="Thioester reductase (TE)" evidence="16">
    <location>
        <begin position="1"/>
        <end position="151"/>
    </location>
</feature>
<dbReference type="PANTHER" id="PTHR11011:SF119">
    <property type="entry name" value="FATTY ACYL-COA REDUCTASE 1"/>
    <property type="match status" value="1"/>
</dbReference>
<comment type="catalytic activity">
    <reaction evidence="8">
        <text>(9Z)-octadecenoyl-CoA + 2 NADPH + 2 H(+) = (9Z)-octadecen-1-ol + 2 NADP(+) + CoA</text>
        <dbReference type="Rhea" id="RHEA:36323"/>
        <dbReference type="ChEBI" id="CHEBI:15378"/>
        <dbReference type="ChEBI" id="CHEBI:57287"/>
        <dbReference type="ChEBI" id="CHEBI:57387"/>
        <dbReference type="ChEBI" id="CHEBI:57783"/>
        <dbReference type="ChEBI" id="CHEBI:58349"/>
        <dbReference type="ChEBI" id="CHEBI:73504"/>
    </reaction>
    <physiologicalReaction direction="left-to-right" evidence="8">
        <dbReference type="Rhea" id="RHEA:36324"/>
    </physiologicalReaction>
</comment>
<keyword evidence="15" id="KW-0444">Lipid biosynthesis</keyword>
<keyword evidence="18" id="KW-1185">Reference proteome</keyword>
<comment type="catalytic activity">
    <reaction evidence="9">
        <text>octadecanoyl-CoA + 2 NADPH + 2 H(+) = octadecan-1-ol + 2 NADP(+) + CoA</text>
        <dbReference type="Rhea" id="RHEA:36319"/>
        <dbReference type="ChEBI" id="CHEBI:15378"/>
        <dbReference type="ChEBI" id="CHEBI:32154"/>
        <dbReference type="ChEBI" id="CHEBI:57287"/>
        <dbReference type="ChEBI" id="CHEBI:57394"/>
        <dbReference type="ChEBI" id="CHEBI:57783"/>
        <dbReference type="ChEBI" id="CHEBI:58349"/>
        <dbReference type="EC" id="1.2.1.84"/>
    </reaction>
    <physiologicalReaction direction="left-to-right" evidence="9">
        <dbReference type="Rhea" id="RHEA:36320"/>
    </physiologicalReaction>
</comment>
<sequence>MKNMEVFMHVSTAYAYCNRKQIDEVVYPPPVDPKKLTDSLELMDDGLVNDITPKLIGDRPNTYIYTKALAQYVVQQEGTKLNVVIIRPLIVGASWKEPFPGWIDNFNGPSGLFIAVLFLTSTKAGKGILQTIHASNSALADLIPVDVVVNMSLAAAWYSRVNRPRNIMVYCTTGSTNPFPLG</sequence>
<evidence type="ECO:0000256" key="7">
    <source>
        <dbReference type="ARBA" id="ARBA00047362"/>
    </source>
</evidence>
<evidence type="ECO:0000256" key="14">
    <source>
        <dbReference type="ARBA" id="ARBA00049930"/>
    </source>
</evidence>
<evidence type="ECO:0000256" key="5">
    <source>
        <dbReference type="ARBA" id="ARBA00023140"/>
    </source>
</evidence>
<evidence type="ECO:0000313" key="18">
    <source>
        <dbReference type="Proteomes" id="UP001266305"/>
    </source>
</evidence>
<evidence type="ECO:0000313" key="17">
    <source>
        <dbReference type="EMBL" id="KAK2103716.1"/>
    </source>
</evidence>
<dbReference type="EMBL" id="JASSZA010000008">
    <property type="protein sequence ID" value="KAK2103716.1"/>
    <property type="molecule type" value="Genomic_DNA"/>
</dbReference>
<evidence type="ECO:0000256" key="12">
    <source>
        <dbReference type="ARBA" id="ARBA00049865"/>
    </source>
</evidence>
<dbReference type="EC" id="1.2.1.84" evidence="15"/>
<evidence type="ECO:0000256" key="6">
    <source>
        <dbReference type="ARBA" id="ARBA00045581"/>
    </source>
</evidence>
<proteinExistence type="inferred from homology"/>
<comment type="function">
    <text evidence="6">Catalyzes the reduction of saturated and unsaturated C16 or C18 fatty acyl-CoA to fatty alcohols. It plays an essential role in the production of ether lipids/plasmalogens which synthesis requires fatty alcohols. In parallel, it is also required for wax monoesters production since fatty alcohols also constitute a substrate for their synthesis.</text>
</comment>
<comment type="catalytic activity">
    <reaction evidence="14">
        <text>eicosanoyl-CoA + 2 NADPH + 2 H(+) = eicosan-1-ol + 2 NADP(+) + CoA</text>
        <dbReference type="Rhea" id="RHEA:81727"/>
        <dbReference type="ChEBI" id="CHEBI:15378"/>
        <dbReference type="ChEBI" id="CHEBI:57287"/>
        <dbReference type="ChEBI" id="CHEBI:57380"/>
        <dbReference type="ChEBI" id="CHEBI:57783"/>
        <dbReference type="ChEBI" id="CHEBI:58349"/>
        <dbReference type="ChEBI" id="CHEBI:75627"/>
    </reaction>
    <physiologicalReaction direction="left-to-right" evidence="14">
        <dbReference type="Rhea" id="RHEA:81728"/>
    </physiologicalReaction>
</comment>
<evidence type="ECO:0000256" key="4">
    <source>
        <dbReference type="ARBA" id="ARBA00023136"/>
    </source>
</evidence>
<evidence type="ECO:0000256" key="15">
    <source>
        <dbReference type="RuleBase" id="RU363097"/>
    </source>
</evidence>
<gene>
    <name evidence="17" type="primary">FAR1_2</name>
    <name evidence="17" type="ORF">P7K49_017572</name>
</gene>
<dbReference type="Proteomes" id="UP001266305">
    <property type="component" value="Unassembled WGS sequence"/>
</dbReference>
<keyword evidence="15" id="KW-0443">Lipid metabolism</keyword>
<organism evidence="17 18">
    <name type="scientific">Saguinus oedipus</name>
    <name type="common">Cotton-top tamarin</name>
    <name type="synonym">Oedipomidas oedipus</name>
    <dbReference type="NCBI Taxonomy" id="9490"/>
    <lineage>
        <taxon>Eukaryota</taxon>
        <taxon>Metazoa</taxon>
        <taxon>Chordata</taxon>
        <taxon>Craniata</taxon>
        <taxon>Vertebrata</taxon>
        <taxon>Euteleostomi</taxon>
        <taxon>Mammalia</taxon>
        <taxon>Eutheria</taxon>
        <taxon>Euarchontoglires</taxon>
        <taxon>Primates</taxon>
        <taxon>Haplorrhini</taxon>
        <taxon>Platyrrhini</taxon>
        <taxon>Cebidae</taxon>
        <taxon>Callitrichinae</taxon>
        <taxon>Saguinus</taxon>
    </lineage>
</organism>
<dbReference type="Gene3D" id="3.40.50.720">
    <property type="entry name" value="NAD(P)-binding Rossmann-like Domain"/>
    <property type="match status" value="1"/>
</dbReference>
<keyword evidence="15" id="KW-0521">NADP</keyword>
<dbReference type="InterPro" id="IPR013120">
    <property type="entry name" value="FAR_NAD-bd"/>
</dbReference>
<keyword evidence="5" id="KW-0576">Peroxisome</keyword>
<keyword evidence="3" id="KW-1133">Transmembrane helix</keyword>
<comment type="catalytic activity">
    <reaction evidence="11">
        <text>a long-chain fatty acyl-CoA + 2 NADPH + 2 H(+) = a long-chain primary fatty alcohol + 2 NADP(+) + CoA</text>
        <dbReference type="Rhea" id="RHEA:52716"/>
        <dbReference type="ChEBI" id="CHEBI:15378"/>
        <dbReference type="ChEBI" id="CHEBI:57287"/>
        <dbReference type="ChEBI" id="CHEBI:57783"/>
        <dbReference type="ChEBI" id="CHEBI:58349"/>
        <dbReference type="ChEBI" id="CHEBI:77396"/>
        <dbReference type="ChEBI" id="CHEBI:83139"/>
        <dbReference type="EC" id="1.2.1.84"/>
    </reaction>
    <physiologicalReaction direction="left-to-right" evidence="11">
        <dbReference type="Rhea" id="RHEA:52717"/>
    </physiologicalReaction>
</comment>
<comment type="caution">
    <text evidence="17">The sequence shown here is derived from an EMBL/GenBank/DDBJ whole genome shotgun (WGS) entry which is preliminary data.</text>
</comment>
<protein>
    <recommendedName>
        <fullName evidence="15">Fatty acyl-CoA reductase</fullName>
        <ecNumber evidence="15">1.2.1.84</ecNumber>
    </recommendedName>
</protein>
<evidence type="ECO:0000256" key="3">
    <source>
        <dbReference type="ARBA" id="ARBA00022989"/>
    </source>
</evidence>
<evidence type="ECO:0000259" key="16">
    <source>
        <dbReference type="Pfam" id="PF07993"/>
    </source>
</evidence>
<comment type="subcellular location">
    <subcellularLocation>
        <location evidence="1">Peroxisome membrane</location>
        <topology evidence="1">Single-pass membrane protein</topology>
    </subcellularLocation>
</comment>
<evidence type="ECO:0000256" key="2">
    <source>
        <dbReference type="ARBA" id="ARBA00022692"/>
    </source>
</evidence>
<dbReference type="InterPro" id="IPR026055">
    <property type="entry name" value="FAR"/>
</dbReference>
<dbReference type="CDD" id="cd05236">
    <property type="entry name" value="FAR-N_SDR_e"/>
    <property type="match status" value="1"/>
</dbReference>
<reference evidence="17 18" key="1">
    <citation type="submission" date="2023-05" db="EMBL/GenBank/DDBJ databases">
        <title>B98-5 Cell Line De Novo Hybrid Assembly: An Optical Mapping Approach.</title>
        <authorList>
            <person name="Kananen K."/>
            <person name="Auerbach J.A."/>
            <person name="Kautto E."/>
            <person name="Blachly J.S."/>
        </authorList>
    </citation>
    <scope>NUCLEOTIDE SEQUENCE [LARGE SCALE GENOMIC DNA]</scope>
    <source>
        <strain evidence="17">B95-8</strain>
        <tissue evidence="17">Cell line</tissue>
    </source>
</reference>
<accession>A0ABQ9V3L0</accession>
<comment type="catalytic activity">
    <reaction evidence="13">
        <text>16-methylheptadecanoyl-CoA + 2 NADPH + 2 H(+) = 16-methylheptadecan-1-ol + 2 NADP(+) + CoA</text>
        <dbReference type="Rhea" id="RHEA:81763"/>
        <dbReference type="ChEBI" id="CHEBI:15378"/>
        <dbReference type="ChEBI" id="CHEBI:57287"/>
        <dbReference type="ChEBI" id="CHEBI:57783"/>
        <dbReference type="ChEBI" id="CHEBI:58349"/>
        <dbReference type="ChEBI" id="CHEBI:84911"/>
        <dbReference type="ChEBI" id="CHEBI:231998"/>
    </reaction>
    <physiologicalReaction direction="left-to-right" evidence="13">
        <dbReference type="Rhea" id="RHEA:81764"/>
    </physiologicalReaction>
</comment>
<dbReference type="InterPro" id="IPR036291">
    <property type="entry name" value="NAD(P)-bd_dom_sf"/>
</dbReference>
<evidence type="ECO:0000256" key="11">
    <source>
        <dbReference type="ARBA" id="ARBA00049089"/>
    </source>
</evidence>
<comment type="catalytic activity">
    <reaction evidence="10">
        <text>hexadecanoyl-CoA + 2 NADPH + 2 H(+) = hexadecan-1-ol + 2 NADP(+) + CoA</text>
        <dbReference type="Rhea" id="RHEA:36315"/>
        <dbReference type="ChEBI" id="CHEBI:15378"/>
        <dbReference type="ChEBI" id="CHEBI:16125"/>
        <dbReference type="ChEBI" id="CHEBI:57287"/>
        <dbReference type="ChEBI" id="CHEBI:57379"/>
        <dbReference type="ChEBI" id="CHEBI:57783"/>
        <dbReference type="ChEBI" id="CHEBI:58349"/>
        <dbReference type="EC" id="1.2.1.84"/>
    </reaction>
    <physiologicalReaction direction="left-to-right" evidence="10">
        <dbReference type="Rhea" id="RHEA:36316"/>
    </physiologicalReaction>
</comment>
<comment type="function">
    <text evidence="15">Catalyzes the reduction of fatty acyl-CoA to fatty alcohols.</text>
</comment>
<keyword evidence="2" id="KW-0812">Transmembrane</keyword>
<evidence type="ECO:0000256" key="8">
    <source>
        <dbReference type="ARBA" id="ARBA00047934"/>
    </source>
</evidence>
<comment type="similarity">
    <text evidence="15">Belongs to the fatty acyl-CoA reductase family.</text>
</comment>
<dbReference type="SUPFAM" id="SSF51735">
    <property type="entry name" value="NAD(P)-binding Rossmann-fold domains"/>
    <property type="match status" value="1"/>
</dbReference>
<evidence type="ECO:0000256" key="13">
    <source>
        <dbReference type="ARBA" id="ARBA00049928"/>
    </source>
</evidence>
<dbReference type="Pfam" id="PF07993">
    <property type="entry name" value="NAD_binding_4"/>
    <property type="match status" value="1"/>
</dbReference>
<dbReference type="GO" id="GO:0004860">
    <property type="term" value="F:protein kinase inhibitor activity"/>
    <property type="evidence" value="ECO:0007669"/>
    <property type="project" value="UniProtKB-KW"/>
</dbReference>
<evidence type="ECO:0000256" key="10">
    <source>
        <dbReference type="ARBA" id="ARBA00048521"/>
    </source>
</evidence>
<dbReference type="PANTHER" id="PTHR11011">
    <property type="entry name" value="MALE STERILITY PROTEIN 2-RELATED"/>
    <property type="match status" value="1"/>
</dbReference>
<keyword evidence="4" id="KW-0472">Membrane</keyword>
<keyword evidence="15" id="KW-0560">Oxidoreductase</keyword>
<evidence type="ECO:0000256" key="1">
    <source>
        <dbReference type="ARBA" id="ARBA00004549"/>
    </source>
</evidence>